<dbReference type="OrthoDB" id="3522598at2"/>
<dbReference type="EMBL" id="SJJZ01000007">
    <property type="protein sequence ID" value="TCC01339.1"/>
    <property type="molecule type" value="Genomic_DNA"/>
</dbReference>
<evidence type="ECO:0000313" key="2">
    <source>
        <dbReference type="Proteomes" id="UP000292346"/>
    </source>
</evidence>
<comment type="caution">
    <text evidence="1">The sequence shown here is derived from an EMBL/GenBank/DDBJ whole genome shotgun (WGS) entry which is preliminary data.</text>
</comment>
<dbReference type="RefSeq" id="WP_131348482.1">
    <property type="nucleotide sequence ID" value="NZ_SJJZ01000007.1"/>
</dbReference>
<protein>
    <submittedName>
        <fullName evidence="1">Uncharacterized protein</fullName>
    </submittedName>
</protein>
<organism evidence="1 2">
    <name type="scientific">Kribbella soli</name>
    <dbReference type="NCBI Taxonomy" id="1124743"/>
    <lineage>
        <taxon>Bacteria</taxon>
        <taxon>Bacillati</taxon>
        <taxon>Actinomycetota</taxon>
        <taxon>Actinomycetes</taxon>
        <taxon>Propionibacteriales</taxon>
        <taxon>Kribbellaceae</taxon>
        <taxon>Kribbella</taxon>
    </lineage>
</organism>
<dbReference type="AlphaFoldDB" id="A0A4R0H0W6"/>
<evidence type="ECO:0000313" key="1">
    <source>
        <dbReference type="EMBL" id="TCC01339.1"/>
    </source>
</evidence>
<dbReference type="Proteomes" id="UP000292346">
    <property type="component" value="Unassembled WGS sequence"/>
</dbReference>
<gene>
    <name evidence="1" type="ORF">E0H45_42220</name>
</gene>
<name>A0A4R0H0W6_9ACTN</name>
<reference evidence="1 2" key="1">
    <citation type="submission" date="2019-02" db="EMBL/GenBank/DDBJ databases">
        <title>Kribbella capetownensis sp. nov. and Kribbella speibonae sp. nov., isolated from soil.</title>
        <authorList>
            <person name="Curtis S.M."/>
            <person name="Norton I."/>
            <person name="Everest G.J."/>
            <person name="Meyers P.R."/>
        </authorList>
    </citation>
    <scope>NUCLEOTIDE SEQUENCE [LARGE SCALE GENOMIC DNA]</scope>
    <source>
        <strain evidence="1 2">KCTC 29219</strain>
    </source>
</reference>
<accession>A0A4R0H0W6</accession>
<proteinExistence type="predicted"/>
<sequence>MSGWENVREFTVGSVELPATPKRKKIGWGPKAIRVPQGGKFDRVLAACAYVGPEHSLYVDAELTQLLCAVVPSGENSWSVRDDSAATVGTITRIPSGRPLLRPNWRIEQPGQVEVIGRTEWLSGDAKQLAEKAAGRLFTGMLDALTSFGAEGGDQPTKERVLEWRAGDDVVMLSEATKSIKIKAAWLDRRLAFAYTLVAE</sequence>
<keyword evidence="2" id="KW-1185">Reference proteome</keyword>